<dbReference type="EC" id="3.1.2.-" evidence="1"/>
<sequence length="289" mass="31040">MPALESLVSFVNSWECDENAHLNVQFYFARFETADAHFRTLVGLPASLRPGARHVRYHAELAEGDLVRAESCVVTEGPLAPGVVHTLLELSTGKVIATAWDAYHASAAESLRGVAQTADAAADVDPRLCGPRGVTAPVPGAISREHLLASGGFVSTRGIIHPADTDADGCAQQRALVGYFSDGASVVWERSGVTKELINSLGYGRVAVEMRLTRFDRFRAGDLVEQISGLVQINERTLWFRHHQFEARTGRLVTIGDAVGLAMDLTTRKAVRFPADAIAGAPILGERAG</sequence>
<comment type="caution">
    <text evidence="1">The sequence shown here is derived from an EMBL/GenBank/DDBJ whole genome shotgun (WGS) entry which is preliminary data.</text>
</comment>
<name>A0AAE4ASI8_9HYPH</name>
<dbReference type="EMBL" id="JAUSUL010000002">
    <property type="protein sequence ID" value="MDQ0315298.1"/>
    <property type="molecule type" value="Genomic_DNA"/>
</dbReference>
<keyword evidence="2" id="KW-1185">Reference proteome</keyword>
<dbReference type="Gene3D" id="3.10.129.10">
    <property type="entry name" value="Hotdog Thioesterase"/>
    <property type="match status" value="2"/>
</dbReference>
<protein>
    <submittedName>
        <fullName evidence="1">Acyl-CoA thioester hydrolase</fullName>
        <ecNumber evidence="1">3.1.2.-</ecNumber>
    </submittedName>
</protein>
<dbReference type="GO" id="GO:0016787">
    <property type="term" value="F:hydrolase activity"/>
    <property type="evidence" value="ECO:0007669"/>
    <property type="project" value="UniProtKB-KW"/>
</dbReference>
<dbReference type="SUPFAM" id="SSF54637">
    <property type="entry name" value="Thioesterase/thiol ester dehydrase-isomerase"/>
    <property type="match status" value="2"/>
</dbReference>
<dbReference type="Pfam" id="PF13279">
    <property type="entry name" value="4HBT_2"/>
    <property type="match status" value="1"/>
</dbReference>
<gene>
    <name evidence="1" type="ORF">J2S73_001755</name>
</gene>
<accession>A0AAE4ASI8</accession>
<keyword evidence="1" id="KW-0378">Hydrolase</keyword>
<dbReference type="AlphaFoldDB" id="A0AAE4ASI8"/>
<dbReference type="RefSeq" id="WP_306885132.1">
    <property type="nucleotide sequence ID" value="NZ_JAUSUL010000002.1"/>
</dbReference>
<dbReference type="InterPro" id="IPR029069">
    <property type="entry name" value="HotDog_dom_sf"/>
</dbReference>
<dbReference type="Proteomes" id="UP001229244">
    <property type="component" value="Unassembled WGS sequence"/>
</dbReference>
<evidence type="ECO:0000313" key="1">
    <source>
        <dbReference type="EMBL" id="MDQ0315298.1"/>
    </source>
</evidence>
<organism evidence="1 2">
    <name type="scientific">Amorphus orientalis</name>
    <dbReference type="NCBI Taxonomy" id="649198"/>
    <lineage>
        <taxon>Bacteria</taxon>
        <taxon>Pseudomonadati</taxon>
        <taxon>Pseudomonadota</taxon>
        <taxon>Alphaproteobacteria</taxon>
        <taxon>Hyphomicrobiales</taxon>
        <taxon>Amorphaceae</taxon>
        <taxon>Amorphus</taxon>
    </lineage>
</organism>
<proteinExistence type="predicted"/>
<evidence type="ECO:0000313" key="2">
    <source>
        <dbReference type="Proteomes" id="UP001229244"/>
    </source>
</evidence>
<reference evidence="1" key="1">
    <citation type="submission" date="2023-07" db="EMBL/GenBank/DDBJ databases">
        <title>Genomic Encyclopedia of Type Strains, Phase IV (KMG-IV): sequencing the most valuable type-strain genomes for metagenomic binning, comparative biology and taxonomic classification.</title>
        <authorList>
            <person name="Goeker M."/>
        </authorList>
    </citation>
    <scope>NUCLEOTIDE SEQUENCE</scope>
    <source>
        <strain evidence="1">DSM 21202</strain>
    </source>
</reference>